<evidence type="ECO:0000313" key="2">
    <source>
        <dbReference type="EMBL" id="OOV09108.1"/>
    </source>
</evidence>
<dbReference type="PANTHER" id="PTHR28047">
    <property type="entry name" value="PROTEIN DCG1"/>
    <property type="match status" value="1"/>
</dbReference>
<accession>A0A1T1AYR2</accession>
<organism evidence="2 3">
    <name type="scientific">Rhodoferax fermentans</name>
    <dbReference type="NCBI Taxonomy" id="28066"/>
    <lineage>
        <taxon>Bacteria</taxon>
        <taxon>Pseudomonadati</taxon>
        <taxon>Pseudomonadota</taxon>
        <taxon>Betaproteobacteria</taxon>
        <taxon>Burkholderiales</taxon>
        <taxon>Comamonadaceae</taxon>
        <taxon>Rhodoferax</taxon>
    </lineage>
</organism>
<dbReference type="InterPro" id="IPR015942">
    <property type="entry name" value="Asp/Glu/hydantoin_racemase"/>
</dbReference>
<dbReference type="Gene3D" id="3.40.50.12500">
    <property type="match status" value="1"/>
</dbReference>
<dbReference type="GO" id="GO:0047661">
    <property type="term" value="F:amino-acid racemase activity"/>
    <property type="evidence" value="ECO:0007669"/>
    <property type="project" value="InterPro"/>
</dbReference>
<evidence type="ECO:0000256" key="1">
    <source>
        <dbReference type="ARBA" id="ARBA00038414"/>
    </source>
</evidence>
<evidence type="ECO:0008006" key="4">
    <source>
        <dbReference type="Google" id="ProtNLM"/>
    </source>
</evidence>
<reference evidence="2 3" key="1">
    <citation type="submission" date="2017-01" db="EMBL/GenBank/DDBJ databases">
        <title>Genome sequencing of Rhodoferax fermentans JCM 7819.</title>
        <authorList>
            <person name="Kim Y.J."/>
            <person name="Farh M.E.-A."/>
            <person name="Yang D.-C."/>
        </authorList>
    </citation>
    <scope>NUCLEOTIDE SEQUENCE [LARGE SCALE GENOMIC DNA]</scope>
    <source>
        <strain evidence="2 3">JCM 7819</strain>
    </source>
</reference>
<dbReference type="EMBL" id="MTJN01000002">
    <property type="protein sequence ID" value="OOV09108.1"/>
    <property type="molecule type" value="Genomic_DNA"/>
</dbReference>
<keyword evidence="3" id="KW-1185">Reference proteome</keyword>
<comment type="caution">
    <text evidence="2">The sequence shown here is derived from an EMBL/GenBank/DDBJ whole genome shotgun (WGS) entry which is preliminary data.</text>
</comment>
<comment type="similarity">
    <text evidence="1">Belongs to the HyuE racemase family.</text>
</comment>
<dbReference type="Proteomes" id="UP000190750">
    <property type="component" value="Unassembled WGS sequence"/>
</dbReference>
<sequence length="227" mass="22920">MDSGHSVRPYRIALLNPNTSARSTELMMASALEAAPAGVHIEGRTVAAGQDFIADAAALALAAQAVLETAPALVAEGFDALIVAGFGDPGVVALRQRLALPVTGLGEAGIAEAAAGGLRYAIVTVTPALHDSLVAAAHAVAPAAQFAGVRYTRGDTAALMASPEQLQQALLQACREAVDQDGVRAIVIGGGPLAHAAQDIATQLQLRVVDPVCAAVRLACARAGLRV</sequence>
<dbReference type="InterPro" id="IPR053714">
    <property type="entry name" value="Iso_Racemase_Enz_sf"/>
</dbReference>
<proteinExistence type="inferred from homology"/>
<dbReference type="PANTHER" id="PTHR28047:SF5">
    <property type="entry name" value="PROTEIN DCG1"/>
    <property type="match status" value="1"/>
</dbReference>
<protein>
    <recommendedName>
        <fullName evidence="4">Hydantoin racemase</fullName>
    </recommendedName>
</protein>
<gene>
    <name evidence="2" type="ORF">RF819_12490</name>
</gene>
<evidence type="ECO:0000313" key="3">
    <source>
        <dbReference type="Proteomes" id="UP000190750"/>
    </source>
</evidence>
<dbReference type="STRING" id="28066.RF819_12490"/>
<dbReference type="InterPro" id="IPR052186">
    <property type="entry name" value="Hydantoin_racemase-like"/>
</dbReference>
<name>A0A1T1AYR2_RHOFE</name>
<dbReference type="Pfam" id="PF01177">
    <property type="entry name" value="Asp_Glu_race"/>
    <property type="match status" value="1"/>
</dbReference>
<dbReference type="AlphaFoldDB" id="A0A1T1AYR2"/>